<accession>A0A0M0KN97</accession>
<keyword evidence="2" id="KW-1185">Reference proteome</keyword>
<dbReference type="Proteomes" id="UP000037558">
    <property type="component" value="Unassembled WGS sequence"/>
</dbReference>
<dbReference type="EMBL" id="LILC01000036">
    <property type="protein sequence ID" value="KOO40341.1"/>
    <property type="molecule type" value="Genomic_DNA"/>
</dbReference>
<comment type="caution">
    <text evidence="1">The sequence shown here is derived from an EMBL/GenBank/DDBJ whole genome shotgun (WGS) entry which is preliminary data.</text>
</comment>
<protein>
    <submittedName>
        <fullName evidence="1">Uncharacterized protein</fullName>
    </submittedName>
</protein>
<evidence type="ECO:0000313" key="1">
    <source>
        <dbReference type="EMBL" id="KOO40341.1"/>
    </source>
</evidence>
<evidence type="ECO:0000313" key="2">
    <source>
        <dbReference type="Proteomes" id="UP000037558"/>
    </source>
</evidence>
<dbReference type="RefSeq" id="WP_053403509.1">
    <property type="nucleotide sequence ID" value="NZ_LILC01000036.1"/>
</dbReference>
<gene>
    <name evidence="1" type="ORF">AMD01_21570</name>
</gene>
<name>A0A0M0KN97_9BACI</name>
<sequence length="123" mass="14969">MYVNKKYRLRTDIKIPMRYIEWRFLLEGKSADETKQAFNQMVEDGIAYIKNRKVEIDNDTDTESISYPVETETYERLLRAKKETGFYLSRVIEVSIYLFCKHYFSEEEWIKNRMDQWKVTGVR</sequence>
<dbReference type="PATRIC" id="fig|284581.3.peg.1846"/>
<reference evidence="2" key="1">
    <citation type="submission" date="2015-08" db="EMBL/GenBank/DDBJ databases">
        <title>Fjat-14210 dsm16467.</title>
        <authorList>
            <person name="Liu B."/>
            <person name="Wang J."/>
            <person name="Zhu Y."/>
            <person name="Liu G."/>
            <person name="Chen Q."/>
            <person name="Chen Z."/>
            <person name="Lan J."/>
            <person name="Che J."/>
            <person name="Ge C."/>
            <person name="Shi H."/>
            <person name="Pan Z."/>
            <person name="Liu X."/>
        </authorList>
    </citation>
    <scope>NUCLEOTIDE SEQUENCE [LARGE SCALE GENOMIC DNA]</scope>
    <source>
        <strain evidence="2">DSM 16467</strain>
    </source>
</reference>
<organism evidence="1 2">
    <name type="scientific">Priestia koreensis</name>
    <dbReference type="NCBI Taxonomy" id="284581"/>
    <lineage>
        <taxon>Bacteria</taxon>
        <taxon>Bacillati</taxon>
        <taxon>Bacillota</taxon>
        <taxon>Bacilli</taxon>
        <taxon>Bacillales</taxon>
        <taxon>Bacillaceae</taxon>
        <taxon>Priestia</taxon>
    </lineage>
</organism>
<proteinExistence type="predicted"/>
<dbReference type="AlphaFoldDB" id="A0A0M0KN97"/>